<dbReference type="SUPFAM" id="SSF56601">
    <property type="entry name" value="beta-lactamase/transpeptidase-like"/>
    <property type="match status" value="1"/>
</dbReference>
<feature type="transmembrane region" description="Helical" evidence="1">
    <location>
        <begin position="7"/>
        <end position="26"/>
    </location>
</feature>
<feature type="domain" description="Beta-lactamase-related" evidence="2">
    <location>
        <begin position="89"/>
        <end position="350"/>
    </location>
</feature>
<dbReference type="InterPro" id="IPR050789">
    <property type="entry name" value="Diverse_Enzym_Activities"/>
</dbReference>
<dbReference type="RefSeq" id="WP_114366273.1">
    <property type="nucleotide sequence ID" value="NZ_BHZF01000003.1"/>
</dbReference>
<keyword evidence="1" id="KW-0812">Transmembrane</keyword>
<dbReference type="InterPro" id="IPR001466">
    <property type="entry name" value="Beta-lactam-related"/>
</dbReference>
<organism evidence="3 4">
    <name type="scientific">Schleiferia thermophila</name>
    <dbReference type="NCBI Taxonomy" id="884107"/>
    <lineage>
        <taxon>Bacteria</taxon>
        <taxon>Pseudomonadati</taxon>
        <taxon>Bacteroidota</taxon>
        <taxon>Flavobacteriia</taxon>
        <taxon>Flavobacteriales</taxon>
        <taxon>Schleiferiaceae</taxon>
        <taxon>Schleiferia</taxon>
    </lineage>
</organism>
<evidence type="ECO:0000313" key="4">
    <source>
        <dbReference type="Proteomes" id="UP000253517"/>
    </source>
</evidence>
<name>A0A369A6W4_9FLAO</name>
<protein>
    <submittedName>
        <fullName evidence="3">CubicO group peptidase (Beta-lactamase class C family)</fullName>
    </submittedName>
</protein>
<dbReference type="InterPro" id="IPR012338">
    <property type="entry name" value="Beta-lactam/transpept-like"/>
</dbReference>
<comment type="caution">
    <text evidence="3">The sequence shown here is derived from an EMBL/GenBank/DDBJ whole genome shotgun (WGS) entry which is preliminary data.</text>
</comment>
<gene>
    <name evidence="3" type="ORF">DES35_10353</name>
</gene>
<dbReference type="Proteomes" id="UP000253517">
    <property type="component" value="Unassembled WGS sequence"/>
</dbReference>
<reference evidence="3 4" key="1">
    <citation type="submission" date="2018-07" db="EMBL/GenBank/DDBJ databases">
        <title>Genomic Encyclopedia of Type Strains, Phase IV (KMG-IV): sequencing the most valuable type-strain genomes for metagenomic binning, comparative biology and taxonomic classification.</title>
        <authorList>
            <person name="Goeker M."/>
        </authorList>
    </citation>
    <scope>NUCLEOTIDE SEQUENCE [LARGE SCALE GENOMIC DNA]</scope>
    <source>
        <strain evidence="3 4">DSM 21410</strain>
    </source>
</reference>
<proteinExistence type="predicted"/>
<dbReference type="PANTHER" id="PTHR43283">
    <property type="entry name" value="BETA-LACTAMASE-RELATED"/>
    <property type="match status" value="1"/>
</dbReference>
<dbReference type="AlphaFoldDB" id="A0A369A6W4"/>
<keyword evidence="1" id="KW-1133">Transmembrane helix</keyword>
<dbReference type="Pfam" id="PF00144">
    <property type="entry name" value="Beta-lactamase"/>
    <property type="match status" value="1"/>
</dbReference>
<evidence type="ECO:0000313" key="3">
    <source>
        <dbReference type="EMBL" id="RCX03174.1"/>
    </source>
</evidence>
<sequence length="378" mass="43189">MNRVKSILMYSFLTLLVLVAGFYITGYDYLFKGIRIVYFNGFNSSFVHDFLYFDRDTIQPSEHKVYALTYAEEQLTLPDTFLGVLEDLKTASFLVIKDNKIIAERYFQGYKADTVTNSFSMAKTVVTLLTQMAIQKHLISSWNTPAKSLLPEISGTFKNQVTLFHLSAMCSGLDWDENYKNPFGVTAKAYYGDRTNEVCLNQPFNEEPGKKYIYQSGNTQLLAIALERATGKKISELAEEWLWKPLGMERSAYWHLDKANGDNIAYCCLSASSRDFARLGLLVLNHGKWAGEQLIDSAFLWRARQPFLAPQYGQSFWLANDQYDEPVAYFRGHTGQYIILLPESHVVIVRTGYKTLPQTDGMHHDDFHIIVSTIKSLL</sequence>
<evidence type="ECO:0000256" key="1">
    <source>
        <dbReference type="SAM" id="Phobius"/>
    </source>
</evidence>
<keyword evidence="1" id="KW-0472">Membrane</keyword>
<dbReference type="PANTHER" id="PTHR43283:SF7">
    <property type="entry name" value="BETA-LACTAMASE-RELATED DOMAIN-CONTAINING PROTEIN"/>
    <property type="match status" value="1"/>
</dbReference>
<accession>A0A369A6W4</accession>
<dbReference type="Gene3D" id="3.40.710.10">
    <property type="entry name" value="DD-peptidase/beta-lactamase superfamily"/>
    <property type="match status" value="1"/>
</dbReference>
<evidence type="ECO:0000259" key="2">
    <source>
        <dbReference type="Pfam" id="PF00144"/>
    </source>
</evidence>
<keyword evidence="4" id="KW-1185">Reference proteome</keyword>
<dbReference type="EMBL" id="QPJS01000003">
    <property type="protein sequence ID" value="RCX03174.1"/>
    <property type="molecule type" value="Genomic_DNA"/>
</dbReference>